<evidence type="ECO:0000256" key="1">
    <source>
        <dbReference type="SAM" id="MobiDB-lite"/>
    </source>
</evidence>
<evidence type="ECO:0000313" key="2">
    <source>
        <dbReference type="EMBL" id="KIK30926.1"/>
    </source>
</evidence>
<dbReference type="EMBL" id="KN833685">
    <property type="protein sequence ID" value="KIK30926.1"/>
    <property type="molecule type" value="Genomic_DNA"/>
</dbReference>
<organism evidence="2 3">
    <name type="scientific">Pisolithus microcarpus 441</name>
    <dbReference type="NCBI Taxonomy" id="765257"/>
    <lineage>
        <taxon>Eukaryota</taxon>
        <taxon>Fungi</taxon>
        <taxon>Dikarya</taxon>
        <taxon>Basidiomycota</taxon>
        <taxon>Agaricomycotina</taxon>
        <taxon>Agaricomycetes</taxon>
        <taxon>Agaricomycetidae</taxon>
        <taxon>Boletales</taxon>
        <taxon>Sclerodermatineae</taxon>
        <taxon>Pisolithaceae</taxon>
        <taxon>Pisolithus</taxon>
    </lineage>
</organism>
<dbReference type="AlphaFoldDB" id="A0A0C9ZNG7"/>
<keyword evidence="3" id="KW-1185">Reference proteome</keyword>
<feature type="region of interest" description="Disordered" evidence="1">
    <location>
        <begin position="1"/>
        <end position="23"/>
    </location>
</feature>
<reference evidence="3" key="2">
    <citation type="submission" date="2015-01" db="EMBL/GenBank/DDBJ databases">
        <title>Evolutionary Origins and Diversification of the Mycorrhizal Mutualists.</title>
        <authorList>
            <consortium name="DOE Joint Genome Institute"/>
            <consortium name="Mycorrhizal Genomics Consortium"/>
            <person name="Kohler A."/>
            <person name="Kuo A."/>
            <person name="Nagy L.G."/>
            <person name="Floudas D."/>
            <person name="Copeland A."/>
            <person name="Barry K.W."/>
            <person name="Cichocki N."/>
            <person name="Veneault-Fourrey C."/>
            <person name="LaButti K."/>
            <person name="Lindquist E.A."/>
            <person name="Lipzen A."/>
            <person name="Lundell T."/>
            <person name="Morin E."/>
            <person name="Murat C."/>
            <person name="Riley R."/>
            <person name="Ohm R."/>
            <person name="Sun H."/>
            <person name="Tunlid A."/>
            <person name="Henrissat B."/>
            <person name="Grigoriev I.V."/>
            <person name="Hibbett D.S."/>
            <person name="Martin F."/>
        </authorList>
    </citation>
    <scope>NUCLEOTIDE SEQUENCE [LARGE SCALE GENOMIC DNA]</scope>
    <source>
        <strain evidence="3">441</strain>
    </source>
</reference>
<gene>
    <name evidence="2" type="ORF">PISMIDRAFT_125874</name>
</gene>
<sequence length="89" mass="9552">MESLCLLSPSGHTDGPSGVGGTPRPELQHICIYVQIEYEHIGSNIQLIRPPGPPSGDREPTDNVYEHLEASTRIVVPASVTEAFCSAPK</sequence>
<accession>A0A0C9ZNG7</accession>
<proteinExistence type="predicted"/>
<evidence type="ECO:0000313" key="3">
    <source>
        <dbReference type="Proteomes" id="UP000054018"/>
    </source>
</evidence>
<dbReference type="Proteomes" id="UP000054018">
    <property type="component" value="Unassembled WGS sequence"/>
</dbReference>
<dbReference type="HOGENOM" id="CLU_2455568_0_0_1"/>
<protein>
    <submittedName>
        <fullName evidence="2">Uncharacterized protein</fullName>
    </submittedName>
</protein>
<reference evidence="2 3" key="1">
    <citation type="submission" date="2014-04" db="EMBL/GenBank/DDBJ databases">
        <authorList>
            <consortium name="DOE Joint Genome Institute"/>
            <person name="Kuo A."/>
            <person name="Kohler A."/>
            <person name="Costa M.D."/>
            <person name="Nagy L.G."/>
            <person name="Floudas D."/>
            <person name="Copeland A."/>
            <person name="Barry K.W."/>
            <person name="Cichocki N."/>
            <person name="Veneault-Fourrey C."/>
            <person name="LaButti K."/>
            <person name="Lindquist E.A."/>
            <person name="Lipzen A."/>
            <person name="Lundell T."/>
            <person name="Morin E."/>
            <person name="Murat C."/>
            <person name="Sun H."/>
            <person name="Tunlid A."/>
            <person name="Henrissat B."/>
            <person name="Grigoriev I.V."/>
            <person name="Hibbett D.S."/>
            <person name="Martin F."/>
            <person name="Nordberg H.P."/>
            <person name="Cantor M.N."/>
            <person name="Hua S.X."/>
        </authorList>
    </citation>
    <scope>NUCLEOTIDE SEQUENCE [LARGE SCALE GENOMIC DNA]</scope>
    <source>
        <strain evidence="2 3">441</strain>
    </source>
</reference>
<name>A0A0C9ZNG7_9AGAM</name>